<comment type="subcellular location">
    <subcellularLocation>
        <location evidence="2 6">Nucleus</location>
        <location evidence="2 6">Nucleolus</location>
    </subcellularLocation>
</comment>
<dbReference type="EMBL" id="KV454413">
    <property type="protein sequence ID" value="ODQ63929.1"/>
    <property type="molecule type" value="Genomic_DNA"/>
</dbReference>
<dbReference type="PANTHER" id="PTHR12838">
    <property type="entry name" value="U3 SMALL NUCLEOLAR RNA-ASSOCIATED PROTEIN 11"/>
    <property type="match status" value="1"/>
</dbReference>
<accession>A0A1E3PEU3</accession>
<protein>
    <recommendedName>
        <fullName evidence="6">U3 small nucleolar RNA-associated protein 11</fullName>
        <shortName evidence="6">U3 snoRNA-associated protein 11</shortName>
    </recommendedName>
</protein>
<evidence type="ECO:0000256" key="3">
    <source>
        <dbReference type="ARBA" id="ARBA00008105"/>
    </source>
</evidence>
<sequence>MANFTHNIAKKQHKERAQPIERKKLGLLEKKKDYQLRSKDYHAKQARLKLLRKKVSERNPDEFHHGMLSSKTDDRGILQKDRGNEVLSVDAAKLLKTQDSGYVKTMRNNEIRKIEKLEKELILKAVGKHTVFVDSASEAQSFDVAKYFNTDKSLINRRENRLRRSQLEDTENIISKSLEGFQQQKINKKRASKYKELESRMKRESELSQVNSEMDLQRELMKKGDKKKITNKDGSTSWKWKKERKR</sequence>
<keyword evidence="4 6" id="KW-0698">rRNA processing</keyword>
<reference evidence="8 9" key="1">
    <citation type="journal article" date="2016" name="Proc. Natl. Acad. Sci. U.S.A.">
        <title>Comparative genomics of biotechnologically important yeasts.</title>
        <authorList>
            <person name="Riley R."/>
            <person name="Haridas S."/>
            <person name="Wolfe K.H."/>
            <person name="Lopes M.R."/>
            <person name="Hittinger C.T."/>
            <person name="Goeker M."/>
            <person name="Salamov A.A."/>
            <person name="Wisecaver J.H."/>
            <person name="Long T.M."/>
            <person name="Calvey C.H."/>
            <person name="Aerts A.L."/>
            <person name="Barry K.W."/>
            <person name="Choi C."/>
            <person name="Clum A."/>
            <person name="Coughlan A.Y."/>
            <person name="Deshpande S."/>
            <person name="Douglass A.P."/>
            <person name="Hanson S.J."/>
            <person name="Klenk H.-P."/>
            <person name="LaButti K.M."/>
            <person name="Lapidus A."/>
            <person name="Lindquist E.A."/>
            <person name="Lipzen A.M."/>
            <person name="Meier-Kolthoff J.P."/>
            <person name="Ohm R.A."/>
            <person name="Otillar R.P."/>
            <person name="Pangilinan J.L."/>
            <person name="Peng Y."/>
            <person name="Rokas A."/>
            <person name="Rosa C.A."/>
            <person name="Scheuner C."/>
            <person name="Sibirny A.A."/>
            <person name="Slot J.C."/>
            <person name="Stielow J.B."/>
            <person name="Sun H."/>
            <person name="Kurtzman C.P."/>
            <person name="Blackwell M."/>
            <person name="Grigoriev I.V."/>
            <person name="Jeffries T.W."/>
        </authorList>
    </citation>
    <scope>NUCLEOTIDE SEQUENCE [LARGE SCALE GENOMIC DNA]</scope>
    <source>
        <strain evidence="8 9">DSM 6958</strain>
    </source>
</reference>
<gene>
    <name evidence="8" type="ORF">NADFUDRAFT_84000</name>
</gene>
<dbReference type="AlphaFoldDB" id="A0A1E3PEU3"/>
<feature type="compositionally biased region" description="Basic and acidic residues" evidence="7">
    <location>
        <begin position="215"/>
        <end position="231"/>
    </location>
</feature>
<evidence type="ECO:0000313" key="8">
    <source>
        <dbReference type="EMBL" id="ODQ63929.1"/>
    </source>
</evidence>
<evidence type="ECO:0000256" key="6">
    <source>
        <dbReference type="PIRNR" id="PIRNR015952"/>
    </source>
</evidence>
<dbReference type="Pfam" id="PF03998">
    <property type="entry name" value="Utp11"/>
    <property type="match status" value="1"/>
</dbReference>
<dbReference type="InterPro" id="IPR007144">
    <property type="entry name" value="SSU_processome_Utp11"/>
</dbReference>
<feature type="region of interest" description="Disordered" evidence="7">
    <location>
        <begin position="1"/>
        <end position="23"/>
    </location>
</feature>
<dbReference type="GO" id="GO:0006364">
    <property type="term" value="P:rRNA processing"/>
    <property type="evidence" value="ECO:0007669"/>
    <property type="project" value="UniProtKB-UniRule"/>
</dbReference>
<dbReference type="Proteomes" id="UP000095009">
    <property type="component" value="Unassembled WGS sequence"/>
</dbReference>
<dbReference type="OrthoDB" id="29058at2759"/>
<keyword evidence="5 6" id="KW-0539">Nucleus</keyword>
<dbReference type="STRING" id="857566.A0A1E3PEU3"/>
<evidence type="ECO:0000313" key="9">
    <source>
        <dbReference type="Proteomes" id="UP000095009"/>
    </source>
</evidence>
<evidence type="ECO:0000256" key="1">
    <source>
        <dbReference type="ARBA" id="ARBA00004099"/>
    </source>
</evidence>
<comment type="function">
    <text evidence="1 6">Involved in nucleolar processing of pre-18S ribosomal RNA.</text>
</comment>
<feature type="compositionally biased region" description="Basic and acidic residues" evidence="7">
    <location>
        <begin position="193"/>
        <end position="206"/>
    </location>
</feature>
<organism evidence="8 9">
    <name type="scientific">Nadsonia fulvescens var. elongata DSM 6958</name>
    <dbReference type="NCBI Taxonomy" id="857566"/>
    <lineage>
        <taxon>Eukaryota</taxon>
        <taxon>Fungi</taxon>
        <taxon>Dikarya</taxon>
        <taxon>Ascomycota</taxon>
        <taxon>Saccharomycotina</taxon>
        <taxon>Dipodascomycetes</taxon>
        <taxon>Dipodascales</taxon>
        <taxon>Dipodascales incertae sedis</taxon>
        <taxon>Nadsonia</taxon>
    </lineage>
</organism>
<evidence type="ECO:0000256" key="2">
    <source>
        <dbReference type="ARBA" id="ARBA00004604"/>
    </source>
</evidence>
<dbReference type="PIRSF" id="PIRSF015952">
    <property type="entry name" value="U3snoRNP11"/>
    <property type="match status" value="1"/>
</dbReference>
<evidence type="ECO:0000256" key="5">
    <source>
        <dbReference type="ARBA" id="ARBA00023242"/>
    </source>
</evidence>
<name>A0A1E3PEU3_9ASCO</name>
<evidence type="ECO:0000256" key="4">
    <source>
        <dbReference type="ARBA" id="ARBA00022552"/>
    </source>
</evidence>
<comment type="similarity">
    <text evidence="3 6">Belongs to the UTP11 family.</text>
</comment>
<dbReference type="GO" id="GO:0032040">
    <property type="term" value="C:small-subunit processome"/>
    <property type="evidence" value="ECO:0007669"/>
    <property type="project" value="UniProtKB-UniRule"/>
</dbReference>
<keyword evidence="9" id="KW-1185">Reference proteome</keyword>
<proteinExistence type="inferred from homology"/>
<evidence type="ECO:0000256" key="7">
    <source>
        <dbReference type="SAM" id="MobiDB-lite"/>
    </source>
</evidence>
<feature type="region of interest" description="Disordered" evidence="7">
    <location>
        <begin position="192"/>
        <end position="246"/>
    </location>
</feature>
<comment type="subunit">
    <text evidence="6">Component of the ribosomal small subunit (SSU) processome.</text>
</comment>
<dbReference type="PANTHER" id="PTHR12838:SF0">
    <property type="entry name" value="U3 SMALL NUCLEOLAR RNA-ASSOCIATED PROTEIN 11-RELATED"/>
    <property type="match status" value="1"/>
</dbReference>